<name>A0AAN6GD69_9BASI</name>
<comment type="caution">
    <text evidence="2">The sequence shown here is derived from an EMBL/GenBank/DDBJ whole genome shotgun (WGS) entry which is preliminary data.</text>
</comment>
<dbReference type="AlphaFoldDB" id="A0AAN6GD69"/>
<accession>A0AAN6GD69</accession>
<proteinExistence type="predicted"/>
<sequence length="92" mass="10211">MSDSSTCPSTSTAPHDSNSTLPPKLSAPPTSKVRDLKRSPVSKQAARRLKKRLANLQEHRPERFADLQHWAEGQDPTIQRLVKILTSMVPPS</sequence>
<evidence type="ECO:0000313" key="3">
    <source>
        <dbReference type="Proteomes" id="UP001176521"/>
    </source>
</evidence>
<keyword evidence="3" id="KW-1185">Reference proteome</keyword>
<gene>
    <name evidence="2" type="ORF">OC842_003938</name>
</gene>
<feature type="compositionally biased region" description="Polar residues" evidence="1">
    <location>
        <begin position="1"/>
        <end position="21"/>
    </location>
</feature>
<dbReference type="Proteomes" id="UP001176521">
    <property type="component" value="Unassembled WGS sequence"/>
</dbReference>
<dbReference type="EMBL" id="JAPDMQ010000215">
    <property type="protein sequence ID" value="KAK0530435.1"/>
    <property type="molecule type" value="Genomic_DNA"/>
</dbReference>
<feature type="region of interest" description="Disordered" evidence="1">
    <location>
        <begin position="1"/>
        <end position="48"/>
    </location>
</feature>
<reference evidence="2" key="1">
    <citation type="journal article" date="2023" name="PhytoFront">
        <title>Draft Genome Resources of Seven Strains of Tilletia horrida, Causal Agent of Kernel Smut of Rice.</title>
        <authorList>
            <person name="Khanal S."/>
            <person name="Antony Babu S."/>
            <person name="Zhou X.G."/>
        </authorList>
    </citation>
    <scope>NUCLEOTIDE SEQUENCE</scope>
    <source>
        <strain evidence="2">TX3</strain>
    </source>
</reference>
<protein>
    <submittedName>
        <fullName evidence="2">Uncharacterized protein</fullName>
    </submittedName>
</protein>
<evidence type="ECO:0000313" key="2">
    <source>
        <dbReference type="EMBL" id="KAK0530435.1"/>
    </source>
</evidence>
<evidence type="ECO:0000256" key="1">
    <source>
        <dbReference type="SAM" id="MobiDB-lite"/>
    </source>
</evidence>
<organism evidence="2 3">
    <name type="scientific">Tilletia horrida</name>
    <dbReference type="NCBI Taxonomy" id="155126"/>
    <lineage>
        <taxon>Eukaryota</taxon>
        <taxon>Fungi</taxon>
        <taxon>Dikarya</taxon>
        <taxon>Basidiomycota</taxon>
        <taxon>Ustilaginomycotina</taxon>
        <taxon>Exobasidiomycetes</taxon>
        <taxon>Tilletiales</taxon>
        <taxon>Tilletiaceae</taxon>
        <taxon>Tilletia</taxon>
    </lineage>
</organism>